<proteinExistence type="predicted"/>
<dbReference type="Proteomes" id="UP000254589">
    <property type="component" value="Unassembled WGS sequence"/>
</dbReference>
<evidence type="ECO:0000313" key="4">
    <source>
        <dbReference type="Proteomes" id="UP000035086"/>
    </source>
</evidence>
<gene>
    <name evidence="3" type="ORF">NCTC13159_04709</name>
    <name evidence="2" type="ORF">RO07_23060</name>
</gene>
<evidence type="ECO:0000313" key="2">
    <source>
        <dbReference type="EMBL" id="AJC22628.1"/>
    </source>
</evidence>
<name>A0AAJ5D2W8_PANPU</name>
<accession>A0AAJ5D2W8</accession>
<reference evidence="3 5" key="3">
    <citation type="submission" date="2018-06" db="EMBL/GenBank/DDBJ databases">
        <authorList>
            <consortium name="Pathogen Informatics"/>
            <person name="Doyle S."/>
        </authorList>
    </citation>
    <scope>NUCLEOTIDE SEQUENCE [LARGE SCALE GENOMIC DNA]</scope>
    <source>
        <strain evidence="3 5">NCTC13159</strain>
    </source>
</reference>
<dbReference type="AlphaFoldDB" id="A0AAJ5D2W8"/>
<dbReference type="EMBL" id="UGSJ01000001">
    <property type="protein sequence ID" value="SUA93154.1"/>
    <property type="molecule type" value="Genomic_DNA"/>
</dbReference>
<reference evidence="4" key="1">
    <citation type="submission" date="2014-12" db="EMBL/GenBank/DDBJ databases">
        <title>Complete Genome Sequencing of Pandoraea pulmonicola DSM 16583.</title>
        <authorList>
            <person name="Chan K.-G."/>
        </authorList>
    </citation>
    <scope>NUCLEOTIDE SEQUENCE [LARGE SCALE GENOMIC DNA]</scope>
    <source>
        <strain evidence="4">DSM 16583</strain>
    </source>
</reference>
<protein>
    <submittedName>
        <fullName evidence="3">Uncharacterized protein</fullName>
    </submittedName>
</protein>
<feature type="compositionally biased region" description="Polar residues" evidence="1">
    <location>
        <begin position="1"/>
        <end position="11"/>
    </location>
</feature>
<evidence type="ECO:0000313" key="5">
    <source>
        <dbReference type="Proteomes" id="UP000254589"/>
    </source>
</evidence>
<dbReference type="KEGG" id="ppul:RO07_23060"/>
<keyword evidence="4" id="KW-1185">Reference proteome</keyword>
<evidence type="ECO:0000313" key="3">
    <source>
        <dbReference type="EMBL" id="SUA93154.1"/>
    </source>
</evidence>
<sequence>MIIGNTKQSTPRPVAAPADRQRVTAAQHSAAVDNDRRGASPGRGGAQGGGVRATATPFDAADVHNTGNAHSGRAMTGPNSADVDALLFALIAQRMNNRLAAHAVPA</sequence>
<organism evidence="3 5">
    <name type="scientific">Pandoraea pulmonicola</name>
    <dbReference type="NCBI Taxonomy" id="93221"/>
    <lineage>
        <taxon>Bacteria</taxon>
        <taxon>Pseudomonadati</taxon>
        <taxon>Pseudomonadota</taxon>
        <taxon>Betaproteobacteria</taxon>
        <taxon>Burkholderiales</taxon>
        <taxon>Burkholderiaceae</taxon>
        <taxon>Pandoraea</taxon>
    </lineage>
</organism>
<feature type="compositionally biased region" description="Gly residues" evidence="1">
    <location>
        <begin position="41"/>
        <end position="51"/>
    </location>
</feature>
<feature type="region of interest" description="Disordered" evidence="1">
    <location>
        <begin position="1"/>
        <end position="78"/>
    </location>
</feature>
<dbReference type="Proteomes" id="UP000035086">
    <property type="component" value="Chromosome"/>
</dbReference>
<dbReference type="EMBL" id="CP010310">
    <property type="protein sequence ID" value="AJC22628.1"/>
    <property type="molecule type" value="Genomic_DNA"/>
</dbReference>
<evidence type="ECO:0000256" key="1">
    <source>
        <dbReference type="SAM" id="MobiDB-lite"/>
    </source>
</evidence>
<dbReference type="RefSeq" id="WP_039411765.1">
    <property type="nucleotide sequence ID" value="NZ_CP010310.2"/>
</dbReference>
<reference evidence="2" key="2">
    <citation type="submission" date="2016-11" db="EMBL/GenBank/DDBJ databases">
        <title>Complete Genome Sequencing of Pandoraea pulmonicola DSM 16583.</title>
        <authorList>
            <person name="Chan K.-G."/>
        </authorList>
    </citation>
    <scope>NUCLEOTIDE SEQUENCE</scope>
    <source>
        <strain evidence="2">DSM 16583</strain>
    </source>
</reference>